<protein>
    <submittedName>
        <fullName evidence="1">Uncharacterized protein</fullName>
    </submittedName>
</protein>
<evidence type="ECO:0000313" key="1">
    <source>
        <dbReference type="EMBL" id="MBX73136.1"/>
    </source>
</evidence>
<name>A0A2P2R1J8_RHIMU</name>
<proteinExistence type="predicted"/>
<dbReference type="AlphaFoldDB" id="A0A2P2R1J8"/>
<reference evidence="1" key="1">
    <citation type="submission" date="2018-02" db="EMBL/GenBank/DDBJ databases">
        <title>Rhizophora mucronata_Transcriptome.</title>
        <authorList>
            <person name="Meera S.P."/>
            <person name="Sreeshan A."/>
            <person name="Augustine A."/>
        </authorList>
    </citation>
    <scope>NUCLEOTIDE SEQUENCE</scope>
    <source>
        <tissue evidence="1">Leaf</tissue>
    </source>
</reference>
<dbReference type="EMBL" id="GGEC01092652">
    <property type="protein sequence ID" value="MBX73136.1"/>
    <property type="molecule type" value="Transcribed_RNA"/>
</dbReference>
<sequence length="42" mass="4671">MPSFTLHINLIMSNSFHKANLVTCLFSSSILLSESTVCKNKI</sequence>
<organism evidence="1">
    <name type="scientific">Rhizophora mucronata</name>
    <name type="common">Asiatic mangrove</name>
    <dbReference type="NCBI Taxonomy" id="61149"/>
    <lineage>
        <taxon>Eukaryota</taxon>
        <taxon>Viridiplantae</taxon>
        <taxon>Streptophyta</taxon>
        <taxon>Embryophyta</taxon>
        <taxon>Tracheophyta</taxon>
        <taxon>Spermatophyta</taxon>
        <taxon>Magnoliopsida</taxon>
        <taxon>eudicotyledons</taxon>
        <taxon>Gunneridae</taxon>
        <taxon>Pentapetalae</taxon>
        <taxon>rosids</taxon>
        <taxon>fabids</taxon>
        <taxon>Malpighiales</taxon>
        <taxon>Rhizophoraceae</taxon>
        <taxon>Rhizophora</taxon>
    </lineage>
</organism>
<accession>A0A2P2R1J8</accession>